<dbReference type="STRING" id="1399797.GCA_000518285_00054"/>
<keyword evidence="1" id="KW-0472">Membrane</keyword>
<evidence type="ECO:0000313" key="2">
    <source>
        <dbReference type="EMBL" id="PPE05527.1"/>
    </source>
</evidence>
<proteinExistence type="predicted"/>
<sequence>MFSKFILKRMVVPVFLIVIILGGFGATLAVMLRDTSDKNVILQLDANVMKATHESPQRLKKQVEKFNEWNKKQANYEGIDAELVFTSENNLDNKIYRDIELPSLYISYSNTPVKYEKTLPKAKGSQTVVDVGQVLNWNQDYLTEKLSDPKFDHEMIKSWASQANQNVNDFISSGDDKMSLDQLMGYDIPNNPAQNSPIPTSLAEQPHLNKELNYYNHFAPFHDVVVEGGLFNNKLYAAPWEFSMNIGYLNTKIISEFYYVLTGKLFDQTMFPMSEFFIPPLSPEEDLIDVSGYTKQVRDLRTGQEKTIFDDAKYLKWRQEWNKTQQIQEQYQAIHSKIAPVANTKMRNITVLSANNKWKQEPFKERTIQSLVEELFAGINKETPNPRANSASNLRKQKNMLRNIFTDVDNVELFTYIYSQIGKNILPVDTTDKNLMQHMYYYNNFYSFGWDFLPDFFNANALSVGESLLHYQNDDPKTVYLDKKSQGLLNGLQLYQTARKISEFNGTSHGGKGGHPGTIFGAAGGYGSSYFGKGSMMGYSVTSAASDYLVQSVGYQGAVTNKNNKPYFSRRYLTTYVHYDDVILHGSVAKEDTAGKNNTNPDNPLNSSSIYRGQRIGMFKQKSVKKNRVAAKLLNYLLTPAIQSESLMGSAYLPVNKFAYNLDAGDRLGIFKHDWLDGTSNPLDPKPIYWKQWPKDGSRQINKLIYETYIGGNIDGQIITPTMSVVASPISPFGEITTGGGIIDKYMSKFYGTTTSNDWDLDTKQLLGHFWTEMTPQLQSSIEAIFGVDAKWKEWEKK</sequence>
<name>A0A2S5RE01_9MOLU</name>
<accession>A0A2S5RE01</accession>
<reference evidence="2 3" key="1">
    <citation type="submission" date="2017-11" db="EMBL/GenBank/DDBJ databases">
        <title>Genome sequence of Entomoplasma lucivorax PIPN-2 (ATCC 49196).</title>
        <authorList>
            <person name="Lo W.-S."/>
            <person name="Gasparich G.E."/>
            <person name="Kuo C.-H."/>
        </authorList>
    </citation>
    <scope>NUCLEOTIDE SEQUENCE [LARGE SCALE GENOMIC DNA]</scope>
    <source>
        <strain evidence="2 3">PIPN-2</strain>
    </source>
</reference>
<feature type="transmembrane region" description="Helical" evidence="1">
    <location>
        <begin position="12"/>
        <end position="32"/>
    </location>
</feature>
<organism evidence="2 3">
    <name type="scientific">Williamsoniiplasma lucivorax</name>
    <dbReference type="NCBI Taxonomy" id="209274"/>
    <lineage>
        <taxon>Bacteria</taxon>
        <taxon>Bacillati</taxon>
        <taxon>Mycoplasmatota</taxon>
        <taxon>Mollicutes</taxon>
        <taxon>Entomoplasmatales</taxon>
        <taxon>Williamsoniiplasma</taxon>
    </lineage>
</organism>
<gene>
    <name evidence="2" type="primary">ugpB</name>
    <name evidence="2" type="ORF">ELUCI_v1c06200</name>
</gene>
<evidence type="ECO:0000256" key="1">
    <source>
        <dbReference type="SAM" id="Phobius"/>
    </source>
</evidence>
<keyword evidence="3" id="KW-1185">Reference proteome</keyword>
<dbReference type="Proteomes" id="UP000237865">
    <property type="component" value="Unassembled WGS sequence"/>
</dbReference>
<dbReference type="EMBL" id="PHNE01000002">
    <property type="protein sequence ID" value="PPE05527.1"/>
    <property type="molecule type" value="Genomic_DNA"/>
</dbReference>
<protein>
    <submittedName>
        <fullName evidence="2">sn-glycerol-3-phosphate ABC transporter substrate-binding protein</fullName>
    </submittedName>
</protein>
<evidence type="ECO:0000313" key="3">
    <source>
        <dbReference type="Proteomes" id="UP000237865"/>
    </source>
</evidence>
<dbReference type="RefSeq" id="WP_028126317.1">
    <property type="nucleotide sequence ID" value="NZ_PHNE01000002.1"/>
</dbReference>
<keyword evidence="1" id="KW-1133">Transmembrane helix</keyword>
<keyword evidence="1" id="KW-0812">Transmembrane</keyword>
<comment type="caution">
    <text evidence="2">The sequence shown here is derived from an EMBL/GenBank/DDBJ whole genome shotgun (WGS) entry which is preliminary data.</text>
</comment>
<dbReference type="AlphaFoldDB" id="A0A2S5RE01"/>